<sequence length="296" mass="31898">MKPAARLGDLHVCPKDDPKVHVGGPIIGPGCPTVLLGGSPAARGSSGVVVTPDMFDVPEDKAQLIKDNAEHILNAANEFAVDPRTLAAIILRENLDNNALKEFGENFLGFYHEDWGPIGKPSIGLAQVQIATARFLEEQGYITPTSSDEVEFFGMNFHTTNMAREKRLEVNSINTLYAAAYMRYFINEWSTEFPLVAARPDILGTLYNLGHEKTSPHGNPQVNDFGEDVLRLYPLMASLLGGCGDGDVAKCEPALDQLEQASATVFWGGLPAARMGDETCHGGVISTGFPTVLIGD</sequence>
<protein>
    <submittedName>
        <fullName evidence="1">PAAR domain-containing protein</fullName>
    </submittedName>
</protein>
<dbReference type="Gene3D" id="2.60.200.60">
    <property type="match status" value="2"/>
</dbReference>
<dbReference type="Gene3D" id="1.10.530.10">
    <property type="match status" value="1"/>
</dbReference>
<evidence type="ECO:0000313" key="2">
    <source>
        <dbReference type="Proteomes" id="UP001160301"/>
    </source>
</evidence>
<dbReference type="InterPro" id="IPR023346">
    <property type="entry name" value="Lysozyme-like_dom_sf"/>
</dbReference>
<evidence type="ECO:0000313" key="1">
    <source>
        <dbReference type="EMBL" id="MDI1433205.1"/>
    </source>
</evidence>
<name>A0ABT6NYS1_9BACT</name>
<reference evidence="1 2" key="1">
    <citation type="submission" date="2023-04" db="EMBL/GenBank/DDBJ databases">
        <title>The genome sequence of Polyangium sorediatum DSM14670.</title>
        <authorList>
            <person name="Zhang X."/>
        </authorList>
    </citation>
    <scope>NUCLEOTIDE SEQUENCE [LARGE SCALE GENOMIC DNA]</scope>
    <source>
        <strain evidence="1 2">DSM 14670</strain>
    </source>
</reference>
<keyword evidence="2" id="KW-1185">Reference proteome</keyword>
<proteinExistence type="predicted"/>
<organism evidence="1 2">
    <name type="scientific">Polyangium sorediatum</name>
    <dbReference type="NCBI Taxonomy" id="889274"/>
    <lineage>
        <taxon>Bacteria</taxon>
        <taxon>Pseudomonadati</taxon>
        <taxon>Myxococcota</taxon>
        <taxon>Polyangia</taxon>
        <taxon>Polyangiales</taxon>
        <taxon>Polyangiaceae</taxon>
        <taxon>Polyangium</taxon>
    </lineage>
</organism>
<accession>A0ABT6NYS1</accession>
<comment type="caution">
    <text evidence="1">The sequence shown here is derived from an EMBL/GenBank/DDBJ whole genome shotgun (WGS) entry which is preliminary data.</text>
</comment>
<dbReference type="EMBL" id="JARZHI010000027">
    <property type="protein sequence ID" value="MDI1433205.1"/>
    <property type="molecule type" value="Genomic_DNA"/>
</dbReference>
<dbReference type="InterPro" id="IPR008727">
    <property type="entry name" value="PAAR_motif"/>
</dbReference>
<dbReference type="SUPFAM" id="SSF53955">
    <property type="entry name" value="Lysozyme-like"/>
    <property type="match status" value="1"/>
</dbReference>
<dbReference type="Proteomes" id="UP001160301">
    <property type="component" value="Unassembled WGS sequence"/>
</dbReference>
<gene>
    <name evidence="1" type="ORF">QHF89_27160</name>
</gene>
<dbReference type="Pfam" id="PF05488">
    <property type="entry name" value="PAAR_motif"/>
    <property type="match status" value="1"/>
</dbReference>